<reference evidence="2 3" key="1">
    <citation type="submission" date="2016-02" db="EMBL/GenBank/DDBJ databases">
        <title>Genome analysis of coral dinoflagellate symbionts highlights evolutionary adaptations to a symbiotic lifestyle.</title>
        <authorList>
            <person name="Aranda M."/>
            <person name="Li Y."/>
            <person name="Liew Y.J."/>
            <person name="Baumgarten S."/>
            <person name="Simakov O."/>
            <person name="Wilson M."/>
            <person name="Piel J."/>
            <person name="Ashoor H."/>
            <person name="Bougouffa S."/>
            <person name="Bajic V.B."/>
            <person name="Ryu T."/>
            <person name="Ravasi T."/>
            <person name="Bayer T."/>
            <person name="Micklem G."/>
            <person name="Kim H."/>
            <person name="Bhak J."/>
            <person name="Lajeunesse T.C."/>
            <person name="Voolstra C.R."/>
        </authorList>
    </citation>
    <scope>NUCLEOTIDE SEQUENCE [LARGE SCALE GENOMIC DNA]</scope>
    <source>
        <strain evidence="2 3">CCMP2467</strain>
    </source>
</reference>
<protein>
    <submittedName>
        <fullName evidence="2">Uncharacterized protein</fullName>
    </submittedName>
</protein>
<name>A0A1Q9ERC4_SYMMI</name>
<feature type="region of interest" description="Disordered" evidence="1">
    <location>
        <begin position="122"/>
        <end position="158"/>
    </location>
</feature>
<feature type="region of interest" description="Disordered" evidence="1">
    <location>
        <begin position="1"/>
        <end position="75"/>
    </location>
</feature>
<evidence type="ECO:0000313" key="2">
    <source>
        <dbReference type="EMBL" id="OLQ09962.1"/>
    </source>
</evidence>
<feature type="compositionally biased region" description="Low complexity" evidence="1">
    <location>
        <begin position="148"/>
        <end position="158"/>
    </location>
</feature>
<feature type="compositionally biased region" description="Basic and acidic residues" evidence="1">
    <location>
        <begin position="132"/>
        <end position="147"/>
    </location>
</feature>
<evidence type="ECO:0000256" key="1">
    <source>
        <dbReference type="SAM" id="MobiDB-lite"/>
    </source>
</evidence>
<evidence type="ECO:0000313" key="3">
    <source>
        <dbReference type="Proteomes" id="UP000186817"/>
    </source>
</evidence>
<keyword evidence="3" id="KW-1185">Reference proteome</keyword>
<comment type="caution">
    <text evidence="2">The sequence shown here is derived from an EMBL/GenBank/DDBJ whole genome shotgun (WGS) entry which is preliminary data.</text>
</comment>
<dbReference type="EMBL" id="LSRX01000087">
    <property type="protein sequence ID" value="OLQ09962.1"/>
    <property type="molecule type" value="Genomic_DNA"/>
</dbReference>
<organism evidence="2 3">
    <name type="scientific">Symbiodinium microadriaticum</name>
    <name type="common">Dinoflagellate</name>
    <name type="synonym">Zooxanthella microadriatica</name>
    <dbReference type="NCBI Taxonomy" id="2951"/>
    <lineage>
        <taxon>Eukaryota</taxon>
        <taxon>Sar</taxon>
        <taxon>Alveolata</taxon>
        <taxon>Dinophyceae</taxon>
        <taxon>Suessiales</taxon>
        <taxon>Symbiodiniaceae</taxon>
        <taxon>Symbiodinium</taxon>
    </lineage>
</organism>
<proteinExistence type="predicted"/>
<sequence>MAALVREARSELASPEITFRRRRATSVPRKHLEPIGGASPRPKAPAGPSPRRPRGGSQPPRLPPDRDPEEEEAASVLQELEAFGASLEEQSTAVSGLLERRAELSELFEASRREVAELHREMGELASSADPHQQEADDGQTLRHAREALGLAAGEEGE</sequence>
<dbReference type="Proteomes" id="UP000186817">
    <property type="component" value="Unassembled WGS sequence"/>
</dbReference>
<dbReference type="AlphaFoldDB" id="A0A1Q9ERC4"/>
<feature type="compositionally biased region" description="Basic and acidic residues" evidence="1">
    <location>
        <begin position="1"/>
        <end position="10"/>
    </location>
</feature>
<gene>
    <name evidence="2" type="ORF">AK812_SmicGene6366</name>
</gene>
<accession>A0A1Q9ERC4</accession>